<name>A0A7C9ETH9_OPUST</name>
<reference evidence="1" key="1">
    <citation type="journal article" date="2013" name="J. Plant Res.">
        <title>Effect of fungi and light on seed germination of three Opuntia species from semiarid lands of central Mexico.</title>
        <authorList>
            <person name="Delgado-Sanchez P."/>
            <person name="Jimenez-Bremont J.F."/>
            <person name="Guerrero-Gonzalez Mde L."/>
            <person name="Flores J."/>
        </authorList>
    </citation>
    <scope>NUCLEOTIDE SEQUENCE</scope>
    <source>
        <tissue evidence="1">Cladode</tissue>
    </source>
</reference>
<organism evidence="1">
    <name type="scientific">Opuntia streptacantha</name>
    <name type="common">Prickly pear cactus</name>
    <name type="synonym">Opuntia cardona</name>
    <dbReference type="NCBI Taxonomy" id="393608"/>
    <lineage>
        <taxon>Eukaryota</taxon>
        <taxon>Viridiplantae</taxon>
        <taxon>Streptophyta</taxon>
        <taxon>Embryophyta</taxon>
        <taxon>Tracheophyta</taxon>
        <taxon>Spermatophyta</taxon>
        <taxon>Magnoliopsida</taxon>
        <taxon>eudicotyledons</taxon>
        <taxon>Gunneridae</taxon>
        <taxon>Pentapetalae</taxon>
        <taxon>Caryophyllales</taxon>
        <taxon>Cactineae</taxon>
        <taxon>Cactaceae</taxon>
        <taxon>Opuntioideae</taxon>
        <taxon>Opuntia</taxon>
    </lineage>
</organism>
<dbReference type="AlphaFoldDB" id="A0A7C9ETH9"/>
<sequence>MLDDPLKYHSPSPSDISAAYISLDPQILHILCKHSHLLLNLFNPQLHSLFSDGKISIFQQGFDLDFEPINQNPNAIQILDSNISAHLHCVDQLLLTLQCILIVFPKGVNPLTH</sequence>
<accession>A0A7C9ETH9</accession>
<evidence type="ECO:0000313" key="1">
    <source>
        <dbReference type="EMBL" id="MBA4674466.1"/>
    </source>
</evidence>
<proteinExistence type="predicted"/>
<dbReference type="EMBL" id="GISG01262625">
    <property type="protein sequence ID" value="MBA4674466.1"/>
    <property type="molecule type" value="Transcribed_RNA"/>
</dbReference>
<protein>
    <submittedName>
        <fullName evidence="1">Uncharacterized protein</fullName>
    </submittedName>
</protein>
<reference evidence="1" key="2">
    <citation type="submission" date="2020-07" db="EMBL/GenBank/DDBJ databases">
        <authorList>
            <person name="Vera ALvarez R."/>
            <person name="Arias-Moreno D.M."/>
            <person name="Jimenez-Jacinto V."/>
            <person name="Jimenez-Bremont J.F."/>
            <person name="Swaminathan K."/>
            <person name="Moose S.P."/>
            <person name="Guerrero-Gonzalez M.L."/>
            <person name="Marino-Ramirez L."/>
            <person name="Landsman D."/>
            <person name="Rodriguez-Kessler M."/>
            <person name="Delgado-Sanchez P."/>
        </authorList>
    </citation>
    <scope>NUCLEOTIDE SEQUENCE</scope>
    <source>
        <tissue evidence="1">Cladode</tissue>
    </source>
</reference>